<geneLocation type="plasmid" evidence="1">
    <name>pCFV_08A1102_P1</name>
</geneLocation>
<organism evidence="2">
    <name type="scientific">Campylobacter fetus</name>
    <dbReference type="NCBI Taxonomy" id="196"/>
    <lineage>
        <taxon>Bacteria</taxon>
        <taxon>Pseudomonadati</taxon>
        <taxon>Campylobacterota</taxon>
        <taxon>Epsilonproteobacteria</taxon>
        <taxon>Campylobacterales</taxon>
        <taxon>Campylobacteraceae</taxon>
        <taxon>Campylobacter</taxon>
    </lineage>
</organism>
<dbReference type="AlphaFoldDB" id="A0A7D7Q0G8"/>
<dbReference type="RefSeq" id="WP_002850948.1">
    <property type="nucleotide sequence ID" value="NZ_CP059440.1"/>
</dbReference>
<reference evidence="2" key="1">
    <citation type="journal article" date="2021" name="PeerJ">
        <title>A comparison of fourteen fully characterized mammalian-associated Campylobacter fetus isolates suggests that loss of defense mechanisms contribute to high genomic plasticity and subspecies evolution.</title>
        <authorList>
            <person name="Nadin-Davis S.A."/>
            <person name="Chmara J."/>
            <person name="Carrillo C.D."/>
            <person name="Amoako K."/>
            <person name="Goji N."/>
            <person name="Duceppe M.O."/>
            <person name="Devenish J."/>
        </authorList>
    </citation>
    <scope>NUCLEOTIDE SEQUENCE</scope>
    <source>
        <plasmid evidence="1">pCFV_08A1102_P1</plasmid>
        <plasmid evidence="2">pCFV_08A948_P1</plasmid>
    </source>
</reference>
<evidence type="ECO:0000313" key="1">
    <source>
        <dbReference type="EMBL" id="QMS63984.1"/>
    </source>
</evidence>
<protein>
    <submittedName>
        <fullName evidence="2">Uncharacterized protein</fullName>
    </submittedName>
</protein>
<sequence>MKGCFNMAKELKAFRIDGENLEYLQSLKEKMQVKSLNETVNLLLFFLQRDKNFADTIKENYPLLQIKNTNLYKENTKEVKNFFTDDEFEILKKLGKENGFSSVNKFSKFLVLSHMYDEKILSNDTINEFARVNYSIKRVGINLNIFLRAIQQDGATYFDKGAVDELVNQIKQQVLEAEKFIKEQKKFLRVKLR</sequence>
<geneLocation type="plasmid" evidence="2">
    <name>pCFV_08A948_P1</name>
</geneLocation>
<dbReference type="EMBL" id="CP059440">
    <property type="protein sequence ID" value="QMS63984.1"/>
    <property type="molecule type" value="Genomic_DNA"/>
</dbReference>
<accession>A0A7D7Q0G8</accession>
<keyword evidence="2" id="KW-0614">Plasmid</keyword>
<gene>
    <name evidence="2" type="ORF">GZ986_010320</name>
    <name evidence="1" type="ORF">GZ987_010355</name>
</gene>
<dbReference type="EMBL" id="CP059442">
    <property type="protein sequence ID" value="QMS65949.1"/>
    <property type="molecule type" value="Genomic_DNA"/>
</dbReference>
<proteinExistence type="predicted"/>
<name>A0A7D7Q0G8_CAMFE</name>
<evidence type="ECO:0000313" key="2">
    <source>
        <dbReference type="EMBL" id="QMS65949.1"/>
    </source>
</evidence>